<accession>A0ABS0L6A6</accession>
<comment type="caution">
    <text evidence="3">The sequence shown here is derived from an EMBL/GenBank/DDBJ whole genome shotgun (WGS) entry which is preliminary data.</text>
</comment>
<dbReference type="Pfam" id="PF00391">
    <property type="entry name" value="PEP-utilizers"/>
    <property type="match status" value="1"/>
</dbReference>
<dbReference type="PANTHER" id="PTHR43615:SF1">
    <property type="entry name" value="PPDK_N DOMAIN-CONTAINING PROTEIN"/>
    <property type="match status" value="1"/>
</dbReference>
<protein>
    <recommendedName>
        <fullName evidence="5">Phosphoenolpyruvate synthase</fullName>
    </recommendedName>
</protein>
<reference evidence="3 4" key="1">
    <citation type="submission" date="2020-11" db="EMBL/GenBank/DDBJ databases">
        <title>Hymenobacter sp.</title>
        <authorList>
            <person name="Kim M.K."/>
        </authorList>
    </citation>
    <scope>NUCLEOTIDE SEQUENCE [LARGE SCALE GENOMIC DNA]</scope>
    <source>
        <strain evidence="3 4">BT594</strain>
    </source>
</reference>
<feature type="domain" description="Pyruvate phosphate dikinase AMP/ATP-binding" evidence="2">
    <location>
        <begin position="89"/>
        <end position="293"/>
    </location>
</feature>
<dbReference type="Proteomes" id="UP000601099">
    <property type="component" value="Unassembled WGS sequence"/>
</dbReference>
<dbReference type="Pfam" id="PF01326">
    <property type="entry name" value="PPDK_N"/>
    <property type="match status" value="1"/>
</dbReference>
<dbReference type="EMBL" id="JADWYK010000015">
    <property type="protein sequence ID" value="MBG8555642.1"/>
    <property type="molecule type" value="Genomic_DNA"/>
</dbReference>
<organism evidence="3 4">
    <name type="scientific">Hymenobacter guriensis</name>
    <dbReference type="NCBI Taxonomy" id="2793065"/>
    <lineage>
        <taxon>Bacteria</taxon>
        <taxon>Pseudomonadati</taxon>
        <taxon>Bacteroidota</taxon>
        <taxon>Cytophagia</taxon>
        <taxon>Cytophagales</taxon>
        <taxon>Hymenobacteraceae</taxon>
        <taxon>Hymenobacter</taxon>
    </lineage>
</organism>
<proteinExistence type="predicted"/>
<feature type="domain" description="PEP-utilising enzyme mobile" evidence="1">
    <location>
        <begin position="806"/>
        <end position="874"/>
    </location>
</feature>
<dbReference type="InterPro" id="IPR002192">
    <property type="entry name" value="PPDK_AMP/ATP-bd"/>
</dbReference>
<dbReference type="Gene3D" id="3.30.470.20">
    <property type="entry name" value="ATP-grasp fold, B domain"/>
    <property type="match status" value="1"/>
</dbReference>
<evidence type="ECO:0000259" key="1">
    <source>
        <dbReference type="Pfam" id="PF00391"/>
    </source>
</evidence>
<dbReference type="InterPro" id="IPR051549">
    <property type="entry name" value="PEP_Utilizing_Enz"/>
</dbReference>
<dbReference type="InterPro" id="IPR013815">
    <property type="entry name" value="ATP_grasp_subdomain_1"/>
</dbReference>
<gene>
    <name evidence="3" type="ORF">I5L79_19010</name>
</gene>
<evidence type="ECO:0000313" key="3">
    <source>
        <dbReference type="EMBL" id="MBG8555642.1"/>
    </source>
</evidence>
<dbReference type="InterPro" id="IPR008279">
    <property type="entry name" value="PEP-util_enz_mobile_dom"/>
</dbReference>
<dbReference type="RefSeq" id="WP_196956664.1">
    <property type="nucleotide sequence ID" value="NZ_JADWYK010000015.1"/>
</dbReference>
<evidence type="ECO:0000313" key="4">
    <source>
        <dbReference type="Proteomes" id="UP000601099"/>
    </source>
</evidence>
<dbReference type="Gene3D" id="3.50.30.10">
    <property type="entry name" value="Phosphohistidine domain"/>
    <property type="match status" value="1"/>
</dbReference>
<sequence length="897" mass="97395">MLLSNSLTPGAAAIGGKAAGLFRLRQLGLAVPPFAVLPADAFASLLSALPAASDADLDARQASLLAYEPTPEDRTALQVQLAGWDFPARPVAVRSSVADEDGAGHSFAGLMDSFLNLTTEDEIWAAVARCAASAYSVRARAYRRQRGLPLTARPAVVVQAQVAARTSGVLFSTWPEYPVEMTIHALWGFGEALVSGAQQPDEFYLRKATGELTHQQLADKAQRLAFVPGAAGLHQAPVAAHEQLAPCLSPAELTQLHTLGQQLETALGGPQDVEFVVDEADRLWVVQARPITQPIPELLVLDNSNIQESYCGVTTPLTFSFARRAYATVYRQTMRALGVPAAEVEAHEPVVTQLLALVQGRIYYHINHWYRGLLLLPSFQQNKADMERMMGLEEPVDFVQPPRRSRLEQLRSAPRLAANLLRLLAAFAGLRRAVPAFHARLAAAYQRFYTLPLAQLSGAQLMTEKSRLDQELLSHWTTPIINDFRVMMANGRALRNLRAAGVAEPEDLLRRYLASDQQLASVQPVHRLLALARQAHTYPGLPELIQALPADVAGQVAASYPQFEQAARQFMEEFGDRTVGELKLETATMRTQPRIFYQYLRNLVAVPPADPAANPSGISPSAAADIEALLNRLPRLRRWALIRSLTGLQEAIRHREALRLERTRLFGMYRSLYRAAGERLTQAGRLFQSEDVFMLTENEIAEALTGTPATPAPALPSPAPGIWLSPPPAHTTDLSALAAARQQEFTRYEQLAVPARVTVPAAPVRTLPAAARETNGVLRGTGCYPGVAEGEALVVRRPEDDLNVAGKIVCALRTDPGWATLFPACRAVAIEKGSSLSHSVIILRELGIPTIINVPGLTQQLQSGQRLVLDGQAGTLQLLPATPPLAENPSALSASHA</sequence>
<evidence type="ECO:0000259" key="2">
    <source>
        <dbReference type="Pfam" id="PF01326"/>
    </source>
</evidence>
<name>A0ABS0L6A6_9BACT</name>
<dbReference type="SUPFAM" id="SSF52009">
    <property type="entry name" value="Phosphohistidine domain"/>
    <property type="match status" value="1"/>
</dbReference>
<dbReference type="SUPFAM" id="SSF56059">
    <property type="entry name" value="Glutathione synthetase ATP-binding domain-like"/>
    <property type="match status" value="1"/>
</dbReference>
<dbReference type="PANTHER" id="PTHR43615">
    <property type="entry name" value="PHOSPHOENOLPYRUVATE SYNTHASE-RELATED"/>
    <property type="match status" value="1"/>
</dbReference>
<evidence type="ECO:0008006" key="5">
    <source>
        <dbReference type="Google" id="ProtNLM"/>
    </source>
</evidence>
<dbReference type="InterPro" id="IPR036637">
    <property type="entry name" value="Phosphohistidine_dom_sf"/>
</dbReference>
<dbReference type="Gene3D" id="3.30.1490.20">
    <property type="entry name" value="ATP-grasp fold, A domain"/>
    <property type="match status" value="1"/>
</dbReference>
<keyword evidence="4" id="KW-1185">Reference proteome</keyword>